<evidence type="ECO:0000256" key="5">
    <source>
        <dbReference type="ARBA" id="ARBA00022840"/>
    </source>
</evidence>
<dbReference type="AlphaFoldDB" id="A0A8H5D8J9"/>
<reference evidence="10 11" key="1">
    <citation type="journal article" date="2020" name="ISME J.">
        <title>Uncovering the hidden diversity of litter-decomposition mechanisms in mushroom-forming fungi.</title>
        <authorList>
            <person name="Floudas D."/>
            <person name="Bentzer J."/>
            <person name="Ahren D."/>
            <person name="Johansson T."/>
            <person name="Persson P."/>
            <person name="Tunlid A."/>
        </authorList>
    </citation>
    <scope>NUCLEOTIDE SEQUENCE [LARGE SCALE GENOMIC DNA]</scope>
    <source>
        <strain evidence="10 11">CBS 291.85</strain>
    </source>
</reference>
<feature type="compositionally biased region" description="Basic and acidic residues" evidence="8">
    <location>
        <begin position="653"/>
        <end position="667"/>
    </location>
</feature>
<organism evidence="10 11">
    <name type="scientific">Tetrapyrgos nigripes</name>
    <dbReference type="NCBI Taxonomy" id="182062"/>
    <lineage>
        <taxon>Eukaryota</taxon>
        <taxon>Fungi</taxon>
        <taxon>Dikarya</taxon>
        <taxon>Basidiomycota</taxon>
        <taxon>Agaricomycotina</taxon>
        <taxon>Agaricomycetes</taxon>
        <taxon>Agaricomycetidae</taxon>
        <taxon>Agaricales</taxon>
        <taxon>Marasmiineae</taxon>
        <taxon>Marasmiaceae</taxon>
        <taxon>Tetrapyrgos</taxon>
    </lineage>
</organism>
<proteinExistence type="inferred from homology"/>
<dbReference type="Pfam" id="PF06472">
    <property type="entry name" value="ABC_membrane_2"/>
    <property type="match status" value="1"/>
</dbReference>
<evidence type="ECO:0000256" key="8">
    <source>
        <dbReference type="SAM" id="MobiDB-lite"/>
    </source>
</evidence>
<evidence type="ECO:0000259" key="9">
    <source>
        <dbReference type="PROSITE" id="PS50893"/>
    </source>
</evidence>
<dbReference type="PROSITE" id="PS50893">
    <property type="entry name" value="ABC_TRANSPORTER_2"/>
    <property type="match status" value="1"/>
</dbReference>
<dbReference type="OrthoDB" id="422637at2759"/>
<evidence type="ECO:0000256" key="6">
    <source>
        <dbReference type="ARBA" id="ARBA00022989"/>
    </source>
</evidence>
<keyword evidence="7" id="KW-0472">Membrane</keyword>
<protein>
    <recommendedName>
        <fullName evidence="9">ABC transporter domain-containing protein</fullName>
    </recommendedName>
</protein>
<dbReference type="InterPro" id="IPR050835">
    <property type="entry name" value="ABC_transporter_sub-D"/>
</dbReference>
<evidence type="ECO:0000256" key="4">
    <source>
        <dbReference type="ARBA" id="ARBA00022741"/>
    </source>
</evidence>
<dbReference type="InterPro" id="IPR011527">
    <property type="entry name" value="ABC1_TM_dom"/>
</dbReference>
<sequence length="951" mass="105685">MAVLSTLRERQGQAKAASVALLIILLLRYSKKISVAWRQPLSQSQLSQVLQQVYIQAKDGSKTLLVPYSNRISKVNLKETSNDEIERNAKYFQNLDNNFTKTLSALLFRIAIPSLKSKETLTVLLHSFFLVIRTYLSILVARLDGRIVRDLVRADAKAFARGLVLWFALAVPSTYTNVMLKHLQSTLAIRLRTRLTSFIHALYLSKYPHVRYYRIQQQQGSQGASSSDGDEPSESIQGADQYITADVEAWAEAVSGLYGNIMKPSLDLILFTSQLSRSLGFRGTILLFTTYWATVRILKAATPAFGSMAAMEAKLEGEWRNGVGRVGRESEEVAFYNGGEREKGILSNAYKKLIRHVNGVYKVRIAYEWTEDYVIKYLWSAAGYGLIAVPLLITRSHSSSSSSGSSSSSATRDISLRTETYISNRRLLLSLADAGGRLMYAYKDILELKGVTSRVAGLISELYAVGYEHSPRSLEEQERKAEDNDVIELRNVDVGVPGSGGKGKGRESREQPQPQRSSSRRRLSSVSASSGVAMSMSMSPQSHSQSQIFTLEDIEDDIEDYYSRDKEPGEGEGDGSLTPEEHLLVKNLTFRLKAGEGEHLMITGSNGVGKTAVARVLAGLWRGLNEGEGRAERKNDDDDEDDDDDDDDDDDEKPMVIRPRDEPDTKTGKGNGKGRKALMVIPQRAYMPTGSLLDQVIYPDSYVKFVERVESETGGIGGARGVEKEGDAREFGWTQEAQAQAHEDVVELKQEKNNESASAAGRSGATKDKDKRAVKPTLREILESVYLAYLPEREGGWVTRKEWRDVLSGGEKQRMAMARVFYHRPKFVILDECTSAVSSDVEGRMYEYAKKLGITLITISLRPALAKYHTQLLTIHGDGTGKWTLEDVNPFSVGSSDLKGLDGLGGNGQLSRSGTATELKEMALLEKRLKEAEKWKERVKELDGLLRVQEL</sequence>
<dbReference type="EMBL" id="JAACJM010000056">
    <property type="protein sequence ID" value="KAF5355535.1"/>
    <property type="molecule type" value="Genomic_DNA"/>
</dbReference>
<name>A0A8H5D8J9_9AGAR</name>
<keyword evidence="2" id="KW-0813">Transport</keyword>
<dbReference type="GO" id="GO:0007031">
    <property type="term" value="P:peroxisome organization"/>
    <property type="evidence" value="ECO:0007669"/>
    <property type="project" value="TreeGrafter"/>
</dbReference>
<comment type="caution">
    <text evidence="10">The sequence shown here is derived from an EMBL/GenBank/DDBJ whole genome shotgun (WGS) entry which is preliminary data.</text>
</comment>
<dbReference type="GO" id="GO:0005524">
    <property type="term" value="F:ATP binding"/>
    <property type="evidence" value="ECO:0007669"/>
    <property type="project" value="UniProtKB-KW"/>
</dbReference>
<evidence type="ECO:0000256" key="2">
    <source>
        <dbReference type="ARBA" id="ARBA00022448"/>
    </source>
</evidence>
<dbReference type="GO" id="GO:0005778">
    <property type="term" value="C:peroxisomal membrane"/>
    <property type="evidence" value="ECO:0007669"/>
    <property type="project" value="TreeGrafter"/>
</dbReference>
<comment type="similarity">
    <text evidence="1">Belongs to the ABC transporter superfamily. ABCD family. Peroxisomal fatty acyl CoA transporter (TC 3.A.1.203) subfamily.</text>
</comment>
<evidence type="ECO:0000256" key="3">
    <source>
        <dbReference type="ARBA" id="ARBA00022692"/>
    </source>
</evidence>
<dbReference type="InterPro" id="IPR027417">
    <property type="entry name" value="P-loop_NTPase"/>
</dbReference>
<dbReference type="GO" id="GO:0006635">
    <property type="term" value="P:fatty acid beta-oxidation"/>
    <property type="evidence" value="ECO:0007669"/>
    <property type="project" value="TreeGrafter"/>
</dbReference>
<keyword evidence="11" id="KW-1185">Reference proteome</keyword>
<dbReference type="SUPFAM" id="SSF52540">
    <property type="entry name" value="P-loop containing nucleoside triphosphate hydrolases"/>
    <property type="match status" value="1"/>
</dbReference>
<dbReference type="PANTHER" id="PTHR11384:SF67">
    <property type="entry name" value="ATP-BINDING CASSETTE SUB-FAMILY D MEMBER 1"/>
    <property type="match status" value="1"/>
</dbReference>
<feature type="region of interest" description="Disordered" evidence="8">
    <location>
        <begin position="627"/>
        <end position="676"/>
    </location>
</feature>
<dbReference type="GO" id="GO:0015910">
    <property type="term" value="P:long-chain fatty acid import into peroxisome"/>
    <property type="evidence" value="ECO:0007669"/>
    <property type="project" value="TreeGrafter"/>
</dbReference>
<evidence type="ECO:0000313" key="10">
    <source>
        <dbReference type="EMBL" id="KAF5355535.1"/>
    </source>
</evidence>
<feature type="compositionally biased region" description="Acidic residues" evidence="8">
    <location>
        <begin position="637"/>
        <end position="652"/>
    </location>
</feature>
<feature type="region of interest" description="Disordered" evidence="8">
    <location>
        <begin position="750"/>
        <end position="772"/>
    </location>
</feature>
<accession>A0A8H5D8J9</accession>
<dbReference type="InterPro" id="IPR003593">
    <property type="entry name" value="AAA+_ATPase"/>
</dbReference>
<dbReference type="InterPro" id="IPR003439">
    <property type="entry name" value="ABC_transporter-like_ATP-bd"/>
</dbReference>
<dbReference type="GO" id="GO:0005324">
    <property type="term" value="F:long-chain fatty acid transmembrane transporter activity"/>
    <property type="evidence" value="ECO:0007669"/>
    <property type="project" value="TreeGrafter"/>
</dbReference>
<dbReference type="GO" id="GO:0042760">
    <property type="term" value="P:very long-chain fatty acid catabolic process"/>
    <property type="evidence" value="ECO:0007669"/>
    <property type="project" value="TreeGrafter"/>
</dbReference>
<dbReference type="GO" id="GO:0016887">
    <property type="term" value="F:ATP hydrolysis activity"/>
    <property type="evidence" value="ECO:0007669"/>
    <property type="project" value="InterPro"/>
</dbReference>
<evidence type="ECO:0000256" key="1">
    <source>
        <dbReference type="ARBA" id="ARBA00008575"/>
    </source>
</evidence>
<dbReference type="InterPro" id="IPR017871">
    <property type="entry name" value="ABC_transporter-like_CS"/>
</dbReference>
<keyword evidence="5" id="KW-0067">ATP-binding</keyword>
<dbReference type="Gene3D" id="3.40.50.300">
    <property type="entry name" value="P-loop containing nucleotide triphosphate hydrolases"/>
    <property type="match status" value="1"/>
</dbReference>
<keyword evidence="3" id="KW-0812">Transmembrane</keyword>
<dbReference type="SMART" id="SM00382">
    <property type="entry name" value="AAA"/>
    <property type="match status" value="1"/>
</dbReference>
<keyword evidence="6" id="KW-1133">Transmembrane helix</keyword>
<feature type="domain" description="ABC transporter" evidence="9">
    <location>
        <begin position="556"/>
        <end position="903"/>
    </location>
</feature>
<feature type="compositionally biased region" description="Basic and acidic residues" evidence="8">
    <location>
        <begin position="627"/>
        <end position="636"/>
    </location>
</feature>
<feature type="region of interest" description="Disordered" evidence="8">
    <location>
        <begin position="491"/>
        <end position="546"/>
    </location>
</feature>
<dbReference type="Proteomes" id="UP000559256">
    <property type="component" value="Unassembled WGS sequence"/>
</dbReference>
<keyword evidence="4" id="KW-0547">Nucleotide-binding</keyword>
<dbReference type="GO" id="GO:0140359">
    <property type="term" value="F:ABC-type transporter activity"/>
    <property type="evidence" value="ECO:0007669"/>
    <property type="project" value="InterPro"/>
</dbReference>
<dbReference type="PROSITE" id="PS00211">
    <property type="entry name" value="ABC_TRANSPORTER_1"/>
    <property type="match status" value="1"/>
</dbReference>
<dbReference type="PANTHER" id="PTHR11384">
    <property type="entry name" value="ATP-BINDING CASSETTE, SUB-FAMILY D MEMBER"/>
    <property type="match status" value="1"/>
</dbReference>
<dbReference type="Pfam" id="PF00005">
    <property type="entry name" value="ABC_tran"/>
    <property type="match status" value="1"/>
</dbReference>
<evidence type="ECO:0000256" key="7">
    <source>
        <dbReference type="ARBA" id="ARBA00023136"/>
    </source>
</evidence>
<feature type="compositionally biased region" description="Low complexity" evidence="8">
    <location>
        <begin position="524"/>
        <end position="546"/>
    </location>
</feature>
<gene>
    <name evidence="10" type="ORF">D9758_006286</name>
</gene>
<evidence type="ECO:0000313" key="11">
    <source>
        <dbReference type="Proteomes" id="UP000559256"/>
    </source>
</evidence>